<reference evidence="2 5" key="3">
    <citation type="submission" date="2018-07" db="EMBL/GenBank/DDBJ databases">
        <title>Genome sequence of extremly halophilic archaeon Halopelagius longus strain BC12-B1.</title>
        <authorList>
            <person name="Zhang X."/>
        </authorList>
    </citation>
    <scope>NUCLEOTIDE SEQUENCE [LARGE SCALE GENOMIC DNA]</scope>
    <source>
        <strain evidence="2 5">BC12-B1</strain>
    </source>
</reference>
<dbReference type="Proteomes" id="UP000255421">
    <property type="component" value="Unassembled WGS sequence"/>
</dbReference>
<dbReference type="RefSeq" id="WP_092538923.1">
    <property type="nucleotide sequence ID" value="NZ_FNKQ01000005.1"/>
</dbReference>
<accession>A0A1H1FZU4</accession>
<sequence length="322" mass="35278">MKLATFEVETDVGRFRRVGVVDEASLLDVTAGYSYVLDAEGTPKPTERARSIVPPDALELLRVGDDAIDAARTVLDADIPRGDDVRAPDGARVRYDEDEVRLLSPLPRPNSIRDFSVFEGHADHVEKPDVWYDIPVYYKGNPDSVVRPGADVPWPAWENKLDFELEVAAIIGSPGENIDAEDAMDHVAGFTIFNDFTARDTQFREMEMPLGPAKGKDFANGFGPYLVTSDAFEADGAAVRARVNGDRWMSGSLSEMYHSWGEMIEYASRDETLHPGDILGCGTVPGGCCLDLDRWIEPGDTIELEVDGIGTLSHTVTPSGDE</sequence>
<dbReference type="SUPFAM" id="SSF56529">
    <property type="entry name" value="FAH"/>
    <property type="match status" value="1"/>
</dbReference>
<evidence type="ECO:0000259" key="1">
    <source>
        <dbReference type="Pfam" id="PF01557"/>
    </source>
</evidence>
<dbReference type="InterPro" id="IPR011234">
    <property type="entry name" value="Fumarylacetoacetase-like_C"/>
</dbReference>
<organism evidence="3 4">
    <name type="scientific">Halopelagius longus</name>
    <dbReference type="NCBI Taxonomy" id="1236180"/>
    <lineage>
        <taxon>Archaea</taxon>
        <taxon>Methanobacteriati</taxon>
        <taxon>Methanobacteriota</taxon>
        <taxon>Stenosarchaea group</taxon>
        <taxon>Halobacteria</taxon>
        <taxon>Halobacteriales</taxon>
        <taxon>Haloferacaceae</taxon>
    </lineage>
</organism>
<name>A0A1H1FZU4_9EURY</name>
<dbReference type="EMBL" id="QQST01000003">
    <property type="protein sequence ID" value="RDI69930.1"/>
    <property type="molecule type" value="Genomic_DNA"/>
</dbReference>
<proteinExistence type="predicted"/>
<dbReference type="OrthoDB" id="38993at2157"/>
<dbReference type="Proteomes" id="UP000199289">
    <property type="component" value="Unassembled WGS sequence"/>
</dbReference>
<evidence type="ECO:0000313" key="2">
    <source>
        <dbReference type="EMBL" id="RDI69930.1"/>
    </source>
</evidence>
<keyword evidence="2" id="KW-0378">Hydrolase</keyword>
<dbReference type="InterPro" id="IPR036663">
    <property type="entry name" value="Fumarylacetoacetase_C_sf"/>
</dbReference>
<protein>
    <submittedName>
        <fullName evidence="3">2-keto-4-pentenoate hydratase/2-oxohepta-3-ene-1,7-dioic acid hydratase (Catechol pathway)</fullName>
    </submittedName>
    <submittedName>
        <fullName evidence="2">Fumarylacetoacetate hydrolase family protein</fullName>
    </submittedName>
</protein>
<reference evidence="3" key="2">
    <citation type="submission" date="2016-10" db="EMBL/GenBank/DDBJ databases">
        <authorList>
            <person name="de Groot N.N."/>
        </authorList>
    </citation>
    <scope>NUCLEOTIDE SEQUENCE [LARGE SCALE GENOMIC DNA]</scope>
    <source>
        <strain evidence="3">CGMCC 1.12397</strain>
    </source>
</reference>
<feature type="domain" description="Fumarylacetoacetase-like C-terminal" evidence="1">
    <location>
        <begin position="118"/>
        <end position="316"/>
    </location>
</feature>
<dbReference type="PANTHER" id="PTHR43211:SF1">
    <property type="entry name" value="BLL6422 PROTEIN"/>
    <property type="match status" value="1"/>
</dbReference>
<dbReference type="Gene3D" id="3.90.850.10">
    <property type="entry name" value="Fumarylacetoacetase-like, C-terminal domain"/>
    <property type="match status" value="1"/>
</dbReference>
<evidence type="ECO:0000313" key="4">
    <source>
        <dbReference type="Proteomes" id="UP000199289"/>
    </source>
</evidence>
<dbReference type="PANTHER" id="PTHR43211">
    <property type="entry name" value="FUMARYLACETOACETATE HYDROLASE"/>
    <property type="match status" value="1"/>
</dbReference>
<dbReference type="GO" id="GO:0016787">
    <property type="term" value="F:hydrolase activity"/>
    <property type="evidence" value="ECO:0007669"/>
    <property type="project" value="UniProtKB-KW"/>
</dbReference>
<evidence type="ECO:0000313" key="5">
    <source>
        <dbReference type="Proteomes" id="UP000255421"/>
    </source>
</evidence>
<gene>
    <name evidence="2" type="ORF">DWB78_17445</name>
    <name evidence="3" type="ORF">SAMN05216278_3425</name>
</gene>
<dbReference type="EMBL" id="FNKQ01000005">
    <property type="protein sequence ID" value="SDR06451.1"/>
    <property type="molecule type" value="Genomic_DNA"/>
</dbReference>
<dbReference type="Pfam" id="PF01557">
    <property type="entry name" value="FAA_hydrolase"/>
    <property type="match status" value="1"/>
</dbReference>
<dbReference type="AlphaFoldDB" id="A0A1H1FZU4"/>
<reference evidence="4" key="1">
    <citation type="submission" date="2016-10" db="EMBL/GenBank/DDBJ databases">
        <authorList>
            <person name="Varghese N."/>
            <person name="Submissions S."/>
        </authorList>
    </citation>
    <scope>NUCLEOTIDE SEQUENCE [LARGE SCALE GENOMIC DNA]</scope>
    <source>
        <strain evidence="4">CGMCC 1.12397</strain>
    </source>
</reference>
<keyword evidence="5" id="KW-1185">Reference proteome</keyword>
<evidence type="ECO:0000313" key="3">
    <source>
        <dbReference type="EMBL" id="SDR06451.1"/>
    </source>
</evidence>